<name>A0A5B9ML92_9BACT</name>
<dbReference type="KEGG" id="smam:Mal15_61420"/>
<keyword evidence="1" id="KW-0812">Transmembrane</keyword>
<feature type="transmembrane region" description="Helical" evidence="1">
    <location>
        <begin position="7"/>
        <end position="25"/>
    </location>
</feature>
<protein>
    <submittedName>
        <fullName evidence="2">Uncharacterized protein</fullName>
    </submittedName>
</protein>
<accession>A0A5B9ML92</accession>
<dbReference type="RefSeq" id="WP_167547121.1">
    <property type="nucleotide sequence ID" value="NZ_CP036264.1"/>
</dbReference>
<keyword evidence="1" id="KW-1133">Transmembrane helix</keyword>
<sequence>MSREGYRSIGAILGLGLGIVLMTLLGQSGVVPGAIFGAGGALAGGILGEKTHGLRNRK</sequence>
<keyword evidence="3" id="KW-1185">Reference proteome</keyword>
<evidence type="ECO:0000256" key="1">
    <source>
        <dbReference type="SAM" id="Phobius"/>
    </source>
</evidence>
<feature type="transmembrane region" description="Helical" evidence="1">
    <location>
        <begin position="31"/>
        <end position="48"/>
    </location>
</feature>
<dbReference type="Proteomes" id="UP000321353">
    <property type="component" value="Chromosome"/>
</dbReference>
<gene>
    <name evidence="2" type="ORF">Mal15_61420</name>
</gene>
<dbReference type="EMBL" id="CP036264">
    <property type="protein sequence ID" value="QEG02059.1"/>
    <property type="molecule type" value="Genomic_DNA"/>
</dbReference>
<dbReference type="AlphaFoldDB" id="A0A5B9ML92"/>
<evidence type="ECO:0000313" key="3">
    <source>
        <dbReference type="Proteomes" id="UP000321353"/>
    </source>
</evidence>
<organism evidence="2 3">
    <name type="scientific">Stieleria maiorica</name>
    <dbReference type="NCBI Taxonomy" id="2795974"/>
    <lineage>
        <taxon>Bacteria</taxon>
        <taxon>Pseudomonadati</taxon>
        <taxon>Planctomycetota</taxon>
        <taxon>Planctomycetia</taxon>
        <taxon>Pirellulales</taxon>
        <taxon>Pirellulaceae</taxon>
        <taxon>Stieleria</taxon>
    </lineage>
</organism>
<evidence type="ECO:0000313" key="2">
    <source>
        <dbReference type="EMBL" id="QEG02059.1"/>
    </source>
</evidence>
<reference evidence="2 3" key="1">
    <citation type="submission" date="2019-02" db="EMBL/GenBank/DDBJ databases">
        <title>Planctomycetal bacteria perform biofilm scaping via a novel small molecule.</title>
        <authorList>
            <person name="Jeske O."/>
            <person name="Boedeker C."/>
            <person name="Wiegand S."/>
            <person name="Breitling P."/>
            <person name="Kallscheuer N."/>
            <person name="Jogler M."/>
            <person name="Rohde M."/>
            <person name="Petersen J."/>
            <person name="Medema M.H."/>
            <person name="Surup F."/>
            <person name="Jogler C."/>
        </authorList>
    </citation>
    <scope>NUCLEOTIDE SEQUENCE [LARGE SCALE GENOMIC DNA]</scope>
    <source>
        <strain evidence="2 3">Mal15</strain>
    </source>
</reference>
<keyword evidence="1" id="KW-0472">Membrane</keyword>
<proteinExistence type="predicted"/>